<gene>
    <name evidence="10" type="primary">cydD</name>
    <name evidence="10" type="ORF">Q4T40_04410</name>
</gene>
<dbReference type="PROSITE" id="PS00211">
    <property type="entry name" value="ABC_TRANSPORTER_1"/>
    <property type="match status" value="1"/>
</dbReference>
<dbReference type="EMBL" id="JAUOZS010000001">
    <property type="protein sequence ID" value="MDT8900479.1"/>
    <property type="molecule type" value="Genomic_DNA"/>
</dbReference>
<feature type="domain" description="ABC transmembrane type-1" evidence="9">
    <location>
        <begin position="18"/>
        <end position="301"/>
    </location>
</feature>
<dbReference type="Pfam" id="PF00005">
    <property type="entry name" value="ABC_tran"/>
    <property type="match status" value="1"/>
</dbReference>
<feature type="transmembrane region" description="Helical" evidence="7">
    <location>
        <begin position="133"/>
        <end position="151"/>
    </location>
</feature>
<dbReference type="InterPro" id="IPR003439">
    <property type="entry name" value="ABC_transporter-like_ATP-bd"/>
</dbReference>
<evidence type="ECO:0000259" key="9">
    <source>
        <dbReference type="PROSITE" id="PS50929"/>
    </source>
</evidence>
<dbReference type="NCBIfam" id="TIGR02857">
    <property type="entry name" value="CydD"/>
    <property type="match status" value="1"/>
</dbReference>
<feature type="transmembrane region" description="Helical" evidence="7">
    <location>
        <begin position="238"/>
        <end position="259"/>
    </location>
</feature>
<evidence type="ECO:0000256" key="3">
    <source>
        <dbReference type="ARBA" id="ARBA00022741"/>
    </source>
</evidence>
<evidence type="ECO:0000256" key="1">
    <source>
        <dbReference type="ARBA" id="ARBA00004651"/>
    </source>
</evidence>
<evidence type="ECO:0000259" key="8">
    <source>
        <dbReference type="PROSITE" id="PS50893"/>
    </source>
</evidence>
<dbReference type="PANTHER" id="PTHR24221">
    <property type="entry name" value="ATP-BINDING CASSETTE SUB-FAMILY B"/>
    <property type="match status" value="1"/>
</dbReference>
<dbReference type="Gene3D" id="3.40.50.300">
    <property type="entry name" value="P-loop containing nucleotide triphosphate hydrolases"/>
    <property type="match status" value="1"/>
</dbReference>
<feature type="domain" description="ABC transporter" evidence="8">
    <location>
        <begin position="335"/>
        <end position="569"/>
    </location>
</feature>
<keyword evidence="5 7" id="KW-1133">Transmembrane helix</keyword>
<feature type="transmembrane region" description="Helical" evidence="7">
    <location>
        <begin position="157"/>
        <end position="177"/>
    </location>
</feature>
<keyword evidence="2 7" id="KW-0812">Transmembrane</keyword>
<organism evidence="10 11">
    <name type="scientific">Anaeroselena agilis</name>
    <dbReference type="NCBI Taxonomy" id="3063788"/>
    <lineage>
        <taxon>Bacteria</taxon>
        <taxon>Bacillati</taxon>
        <taxon>Bacillota</taxon>
        <taxon>Negativicutes</taxon>
        <taxon>Acetonemataceae</taxon>
        <taxon>Anaeroselena</taxon>
    </lineage>
</organism>
<keyword evidence="4" id="KW-0067">ATP-binding</keyword>
<dbReference type="Gene3D" id="1.20.1560.10">
    <property type="entry name" value="ABC transporter type 1, transmembrane domain"/>
    <property type="match status" value="1"/>
</dbReference>
<dbReference type="InterPro" id="IPR039421">
    <property type="entry name" value="Type_1_exporter"/>
</dbReference>
<evidence type="ECO:0000313" key="10">
    <source>
        <dbReference type="EMBL" id="MDT8900479.1"/>
    </source>
</evidence>
<feature type="transmembrane region" description="Helical" evidence="7">
    <location>
        <begin position="59"/>
        <end position="85"/>
    </location>
</feature>
<evidence type="ECO:0000256" key="6">
    <source>
        <dbReference type="ARBA" id="ARBA00023136"/>
    </source>
</evidence>
<evidence type="ECO:0000256" key="4">
    <source>
        <dbReference type="ARBA" id="ARBA00022840"/>
    </source>
</evidence>
<dbReference type="RefSeq" id="WP_413779022.1">
    <property type="nucleotide sequence ID" value="NZ_JAUOZS010000001.1"/>
</dbReference>
<feature type="transmembrane region" description="Helical" evidence="7">
    <location>
        <begin position="265"/>
        <end position="287"/>
    </location>
</feature>
<dbReference type="PROSITE" id="PS50893">
    <property type="entry name" value="ABC_TRANSPORTER_2"/>
    <property type="match status" value="1"/>
</dbReference>
<evidence type="ECO:0000256" key="2">
    <source>
        <dbReference type="ARBA" id="ARBA00022692"/>
    </source>
</evidence>
<keyword evidence="6 7" id="KW-0472">Membrane</keyword>
<proteinExistence type="predicted"/>
<dbReference type="PANTHER" id="PTHR24221:SF590">
    <property type="entry name" value="COMPONENT LINKED WITH THE ASSEMBLY OF CYTOCHROME' TRANSPORT TRANSMEMBRANE ATP-BINDING PROTEIN ABC TRANSPORTER CYDD-RELATED"/>
    <property type="match status" value="1"/>
</dbReference>
<name>A0ABU3NUI7_9FIRM</name>
<dbReference type="CDD" id="cd18584">
    <property type="entry name" value="ABC_6TM_AarD_CydD"/>
    <property type="match status" value="1"/>
</dbReference>
<keyword evidence="3" id="KW-0547">Nucleotide-binding</keyword>
<comment type="caution">
    <text evidence="10">The sequence shown here is derived from an EMBL/GenBank/DDBJ whole genome shotgun (WGS) entry which is preliminary data.</text>
</comment>
<sequence length="574" mass="61069">MFHRGLWNEGKKQSRQLALLAGAGVAAGGAAVAQAYVFARLVDGVFLKSLGVGQLRHWIYGLIAIMVARAAITWIIETVGSRLALAVKTDLRRRLLTHLAALGPVHGGAERTGELANLLGEGMESLDAFFARYLPQLAVTVAVPLLVLAVVAPIDGVAAIIMLATAPLIPIMMALIGRWAGELHQKRWQVLSSLSGHFLDVLKGLTTLKLFGRSREQADIIFAYSEEFRRTTMGVLRIAFLSSLTLELLSTISIALVAVTVGLKLLYAGIGFGEAFFILLLAPEFYLPFRLLGGHFHAGAAAVAAAGRIFDLLAQPVPEGAYGTLPLAAGKGITVELSAVSFCYPGRDRQALMDVSFTIPAGKRVALVGPSGAGKTTVVNLLLGFAAPARGAVRVNGQDIKSVCREDWLRNVSYIPQFPHIFAGTVADNIRQGGRGSQAKVVAAAEAAEAHAFISRLPRGYDTLIGEGGLALSGGEAQRIAIARAFYRQAAFIILDEATSGLDPRTEKAVRTGLDRLLAGRTALIIAHRLTTVYSADLIVVLTEGMVAEQGRHEELVVKEGVYSRLVGAYRGTA</sequence>
<dbReference type="InterPro" id="IPR017871">
    <property type="entry name" value="ABC_transporter-like_CS"/>
</dbReference>
<dbReference type="SUPFAM" id="SSF52540">
    <property type="entry name" value="P-loop containing nucleoside triphosphate hydrolases"/>
    <property type="match status" value="1"/>
</dbReference>
<dbReference type="SMART" id="SM00382">
    <property type="entry name" value="AAA"/>
    <property type="match status" value="1"/>
</dbReference>
<protein>
    <submittedName>
        <fullName evidence="10">Thiol reductant ABC exporter subunit CydD</fullName>
    </submittedName>
</protein>
<accession>A0ABU3NUI7</accession>
<dbReference type="Pfam" id="PF00664">
    <property type="entry name" value="ABC_membrane"/>
    <property type="match status" value="1"/>
</dbReference>
<dbReference type="PROSITE" id="PS50929">
    <property type="entry name" value="ABC_TM1F"/>
    <property type="match status" value="1"/>
</dbReference>
<evidence type="ECO:0000256" key="5">
    <source>
        <dbReference type="ARBA" id="ARBA00022989"/>
    </source>
</evidence>
<dbReference type="Proteomes" id="UP001254848">
    <property type="component" value="Unassembled WGS sequence"/>
</dbReference>
<evidence type="ECO:0000256" key="7">
    <source>
        <dbReference type="SAM" id="Phobius"/>
    </source>
</evidence>
<reference evidence="10 11" key="1">
    <citation type="submission" date="2023-07" db="EMBL/GenBank/DDBJ databases">
        <title>The novel representative of Negativicutes class, Anaeroselena agilis gen. nov. sp. nov.</title>
        <authorList>
            <person name="Prokofeva M.I."/>
            <person name="Elcheninov A.G."/>
            <person name="Klyukina A."/>
            <person name="Kublanov I.V."/>
            <person name="Frolov E.N."/>
            <person name="Podosokorskaya O.A."/>
        </authorList>
    </citation>
    <scope>NUCLEOTIDE SEQUENCE [LARGE SCALE GENOMIC DNA]</scope>
    <source>
        <strain evidence="10 11">4137-cl</strain>
    </source>
</reference>
<dbReference type="SUPFAM" id="SSF90123">
    <property type="entry name" value="ABC transporter transmembrane region"/>
    <property type="match status" value="1"/>
</dbReference>
<keyword evidence="11" id="KW-1185">Reference proteome</keyword>
<dbReference type="InterPro" id="IPR014216">
    <property type="entry name" value="ABC_transptr_CydD"/>
</dbReference>
<comment type="subcellular location">
    <subcellularLocation>
        <location evidence="1">Cell membrane</location>
        <topology evidence="1">Multi-pass membrane protein</topology>
    </subcellularLocation>
</comment>
<evidence type="ECO:0000313" key="11">
    <source>
        <dbReference type="Proteomes" id="UP001254848"/>
    </source>
</evidence>
<dbReference type="InterPro" id="IPR011527">
    <property type="entry name" value="ABC1_TM_dom"/>
</dbReference>
<dbReference type="InterPro" id="IPR003593">
    <property type="entry name" value="AAA+_ATPase"/>
</dbReference>
<dbReference type="InterPro" id="IPR027417">
    <property type="entry name" value="P-loop_NTPase"/>
</dbReference>
<dbReference type="InterPro" id="IPR036640">
    <property type="entry name" value="ABC1_TM_sf"/>
</dbReference>